<dbReference type="GO" id="GO:0005886">
    <property type="term" value="C:plasma membrane"/>
    <property type="evidence" value="ECO:0007669"/>
    <property type="project" value="UniProtKB-SubCell"/>
</dbReference>
<dbReference type="InterPro" id="IPR011701">
    <property type="entry name" value="MFS"/>
</dbReference>
<dbReference type="InterPro" id="IPR020846">
    <property type="entry name" value="MFS_dom"/>
</dbReference>
<feature type="transmembrane region" description="Helical" evidence="6">
    <location>
        <begin position="374"/>
        <end position="394"/>
    </location>
</feature>
<reference evidence="8 9" key="1">
    <citation type="submission" date="2020-02" db="EMBL/GenBank/DDBJ databases">
        <authorList>
            <person name="Li X.-J."/>
            <person name="Han X.-M."/>
        </authorList>
    </citation>
    <scope>NUCLEOTIDE SEQUENCE [LARGE SCALE GENOMIC DNA]</scope>
    <source>
        <strain evidence="8 9">CCTCC AB 2017055</strain>
    </source>
</reference>
<protein>
    <submittedName>
        <fullName evidence="8">MFS transporter</fullName>
    </submittedName>
</protein>
<gene>
    <name evidence="8" type="ORF">G1H10_18230</name>
</gene>
<feature type="transmembrane region" description="Helical" evidence="6">
    <location>
        <begin position="21"/>
        <end position="41"/>
    </location>
</feature>
<dbReference type="Gene3D" id="1.20.1250.20">
    <property type="entry name" value="MFS general substrate transporter like domains"/>
    <property type="match status" value="1"/>
</dbReference>
<evidence type="ECO:0000313" key="9">
    <source>
        <dbReference type="Proteomes" id="UP000475214"/>
    </source>
</evidence>
<evidence type="ECO:0000256" key="2">
    <source>
        <dbReference type="ARBA" id="ARBA00022475"/>
    </source>
</evidence>
<sequence length="409" mass="41256">MGTTTLSTPGRSAGHRSPVRGWLAVGAVTLAIFALMTSELLPVGLLTPIGHDLGISDGTSGLMVTVPGIVAAFSAPLITVFAGHVDRRLVLCVLVGLMGAANLAVSLSDHIVAALAARFLVGASVGGFWAIAGGIALRLVPERHVGRALVVIFAGVESATVLGVPAGTYLGELVGWRAAFAAVGLLGLGTLVCMALLLPAMPATRTITLGSLPSLFRANGAVRIGVLLTFLIITGHFLAYTYLRPVLEDTRGIDGRAVSTLLLVFGVAGIAGNVIAGVAAARRVRATVLTIGMVLTAAMVSVMFAGDGVPGAVFSVVVWGLAYGSVPVTLQTWILKAAPEAAEAASSLYVLMFNLSIALGAAFGGLVVDHLGTLSILWLGGALTAAASTVVVCARSTTLASGFSTAADG</sequence>
<evidence type="ECO:0000313" key="8">
    <source>
        <dbReference type="EMBL" id="NEE02115.1"/>
    </source>
</evidence>
<feature type="transmembrane region" description="Helical" evidence="6">
    <location>
        <begin position="347"/>
        <end position="368"/>
    </location>
</feature>
<dbReference type="PANTHER" id="PTHR43124">
    <property type="entry name" value="PURINE EFFLUX PUMP PBUE"/>
    <property type="match status" value="1"/>
</dbReference>
<feature type="domain" description="Major facilitator superfamily (MFS) profile" evidence="7">
    <location>
        <begin position="24"/>
        <end position="399"/>
    </location>
</feature>
<dbReference type="InterPro" id="IPR050189">
    <property type="entry name" value="MFS_Efflux_Transporters"/>
</dbReference>
<dbReference type="PANTHER" id="PTHR43124:SF3">
    <property type="entry name" value="CHLORAMPHENICOL EFFLUX PUMP RV0191"/>
    <property type="match status" value="1"/>
</dbReference>
<feature type="transmembrane region" description="Helical" evidence="6">
    <location>
        <begin position="260"/>
        <end position="281"/>
    </location>
</feature>
<accession>A0A6L9S9R0</accession>
<comment type="subcellular location">
    <subcellularLocation>
        <location evidence="1">Cell membrane</location>
        <topology evidence="1">Multi-pass membrane protein</topology>
    </subcellularLocation>
</comment>
<evidence type="ECO:0000259" key="7">
    <source>
        <dbReference type="PROSITE" id="PS50850"/>
    </source>
</evidence>
<feature type="transmembrane region" description="Helical" evidence="6">
    <location>
        <begin position="149"/>
        <end position="170"/>
    </location>
</feature>
<dbReference type="GO" id="GO:0022857">
    <property type="term" value="F:transmembrane transporter activity"/>
    <property type="evidence" value="ECO:0007669"/>
    <property type="project" value="InterPro"/>
</dbReference>
<evidence type="ECO:0000256" key="1">
    <source>
        <dbReference type="ARBA" id="ARBA00004651"/>
    </source>
</evidence>
<dbReference type="RefSeq" id="WP_163740405.1">
    <property type="nucleotide sequence ID" value="NZ_JAAGOA010000013.1"/>
</dbReference>
<dbReference type="AlphaFoldDB" id="A0A6L9S9R0"/>
<feature type="transmembrane region" description="Helical" evidence="6">
    <location>
        <begin position="221"/>
        <end position="240"/>
    </location>
</feature>
<organism evidence="8 9">
    <name type="scientific">Phytoactinopolyspora halotolerans</name>
    <dbReference type="NCBI Taxonomy" id="1981512"/>
    <lineage>
        <taxon>Bacteria</taxon>
        <taxon>Bacillati</taxon>
        <taxon>Actinomycetota</taxon>
        <taxon>Actinomycetes</taxon>
        <taxon>Jiangellales</taxon>
        <taxon>Jiangellaceae</taxon>
        <taxon>Phytoactinopolyspora</taxon>
    </lineage>
</organism>
<keyword evidence="5 6" id="KW-0472">Membrane</keyword>
<keyword evidence="3 6" id="KW-0812">Transmembrane</keyword>
<feature type="transmembrane region" description="Helical" evidence="6">
    <location>
        <begin position="312"/>
        <end position="335"/>
    </location>
</feature>
<keyword evidence="9" id="KW-1185">Reference proteome</keyword>
<feature type="transmembrane region" description="Helical" evidence="6">
    <location>
        <begin position="176"/>
        <end position="200"/>
    </location>
</feature>
<keyword evidence="4 6" id="KW-1133">Transmembrane helix</keyword>
<feature type="transmembrane region" description="Helical" evidence="6">
    <location>
        <begin position="89"/>
        <end position="105"/>
    </location>
</feature>
<evidence type="ECO:0000256" key="6">
    <source>
        <dbReference type="SAM" id="Phobius"/>
    </source>
</evidence>
<evidence type="ECO:0000256" key="4">
    <source>
        <dbReference type="ARBA" id="ARBA00022989"/>
    </source>
</evidence>
<evidence type="ECO:0000256" key="5">
    <source>
        <dbReference type="ARBA" id="ARBA00023136"/>
    </source>
</evidence>
<name>A0A6L9S9R0_9ACTN</name>
<feature type="transmembrane region" description="Helical" evidence="6">
    <location>
        <begin position="111"/>
        <end position="137"/>
    </location>
</feature>
<proteinExistence type="predicted"/>
<keyword evidence="2" id="KW-1003">Cell membrane</keyword>
<dbReference type="Pfam" id="PF07690">
    <property type="entry name" value="MFS_1"/>
    <property type="match status" value="1"/>
</dbReference>
<feature type="transmembrane region" description="Helical" evidence="6">
    <location>
        <begin position="288"/>
        <end position="306"/>
    </location>
</feature>
<evidence type="ECO:0000256" key="3">
    <source>
        <dbReference type="ARBA" id="ARBA00022692"/>
    </source>
</evidence>
<dbReference type="CDD" id="cd17324">
    <property type="entry name" value="MFS_NepI_like"/>
    <property type="match status" value="1"/>
</dbReference>
<dbReference type="PROSITE" id="PS50850">
    <property type="entry name" value="MFS"/>
    <property type="match status" value="1"/>
</dbReference>
<dbReference type="SUPFAM" id="SSF103473">
    <property type="entry name" value="MFS general substrate transporter"/>
    <property type="match status" value="1"/>
</dbReference>
<dbReference type="InterPro" id="IPR036259">
    <property type="entry name" value="MFS_trans_sf"/>
</dbReference>
<comment type="caution">
    <text evidence="8">The sequence shown here is derived from an EMBL/GenBank/DDBJ whole genome shotgun (WGS) entry which is preliminary data.</text>
</comment>
<feature type="transmembrane region" description="Helical" evidence="6">
    <location>
        <begin position="61"/>
        <end position="82"/>
    </location>
</feature>
<dbReference type="EMBL" id="JAAGOA010000013">
    <property type="protein sequence ID" value="NEE02115.1"/>
    <property type="molecule type" value="Genomic_DNA"/>
</dbReference>
<dbReference type="Proteomes" id="UP000475214">
    <property type="component" value="Unassembled WGS sequence"/>
</dbReference>